<proteinExistence type="predicted"/>
<accession>A0AAW9J5N0</accession>
<dbReference type="PANTHER" id="PTHR13754:SF13">
    <property type="entry name" value="METALLO-BETA-LACTAMASE SUPERFAMILY PROTEIN (AFU_ORTHOLOGUE AFUA_3G07630)"/>
    <property type="match status" value="1"/>
</dbReference>
<name>A0AAW9J5N0_CLOPF</name>
<evidence type="ECO:0000313" key="1">
    <source>
        <dbReference type="EMBL" id="MDZ5034715.1"/>
    </source>
</evidence>
<protein>
    <submittedName>
        <fullName evidence="1">MBL fold metallo-hydrolase</fullName>
    </submittedName>
</protein>
<evidence type="ECO:0000313" key="2">
    <source>
        <dbReference type="Proteomes" id="UP001289066"/>
    </source>
</evidence>
<organism evidence="1 2">
    <name type="scientific">Clostridium perfringens</name>
    <dbReference type="NCBI Taxonomy" id="1502"/>
    <lineage>
        <taxon>Bacteria</taxon>
        <taxon>Bacillati</taxon>
        <taxon>Bacillota</taxon>
        <taxon>Clostridia</taxon>
        <taxon>Eubacteriales</taxon>
        <taxon>Clostridiaceae</taxon>
        <taxon>Clostridium</taxon>
    </lineage>
</organism>
<dbReference type="CDD" id="cd07713">
    <property type="entry name" value="DHPS-like_MBL-fold"/>
    <property type="match status" value="1"/>
</dbReference>
<dbReference type="GO" id="GO:0016740">
    <property type="term" value="F:transferase activity"/>
    <property type="evidence" value="ECO:0007669"/>
    <property type="project" value="TreeGrafter"/>
</dbReference>
<dbReference type="EMBL" id="WNVG01000839">
    <property type="protein sequence ID" value="MDZ5034715.1"/>
    <property type="molecule type" value="Genomic_DNA"/>
</dbReference>
<dbReference type="Gene3D" id="3.60.15.10">
    <property type="entry name" value="Ribonuclease Z/Hydroxyacylglutathione hydrolase-like"/>
    <property type="match status" value="1"/>
</dbReference>
<dbReference type="Proteomes" id="UP001289066">
    <property type="component" value="Unassembled WGS sequence"/>
</dbReference>
<dbReference type="SUPFAM" id="SSF56281">
    <property type="entry name" value="Metallo-hydrolase/oxidoreductase"/>
    <property type="match status" value="1"/>
</dbReference>
<dbReference type="InterPro" id="IPR041712">
    <property type="entry name" value="DHPS-like_MBL-fold"/>
</dbReference>
<dbReference type="InterPro" id="IPR036866">
    <property type="entry name" value="RibonucZ/Hydroxyglut_hydro"/>
</dbReference>
<comment type="caution">
    <text evidence="1">The sequence shown here is derived from an EMBL/GenBank/DDBJ whole genome shotgun (WGS) entry which is preliminary data.</text>
</comment>
<gene>
    <name evidence="1" type="ORF">GNF81_18650</name>
</gene>
<sequence>MEPYKDRIVVVDGDYELIPGVTLIPHKTSNLAMIGKKNKMYIKKERKWYPDDFSHEQSIVLETEKGLVILNSCSHAGADLIIREVANTFPNKHIYAMIGGFHLYNASHEEVKAFANRVKDTGIEKVYTGHCTGEKSYQILKEQLGEKLEQFKVGLTIDI</sequence>
<reference evidence="1" key="1">
    <citation type="submission" date="2019-11" db="EMBL/GenBank/DDBJ databases">
        <title>Characterization of Clostridium perfringens isolates from swine manure treated agricultural soils.</title>
        <authorList>
            <person name="Wushke S.T."/>
        </authorList>
    </citation>
    <scope>NUCLEOTIDE SEQUENCE</scope>
    <source>
        <strain evidence="1">X15</strain>
    </source>
</reference>
<dbReference type="PANTHER" id="PTHR13754">
    <property type="entry name" value="METALLO-BETA-LACTAMASE SUPERFAMILY PROTEIN"/>
    <property type="match status" value="1"/>
</dbReference>
<dbReference type="InterPro" id="IPR052926">
    <property type="entry name" value="Metallo-beta-lactamase_dom"/>
</dbReference>
<dbReference type="AlphaFoldDB" id="A0AAW9J5N0"/>